<dbReference type="GeneID" id="112452535"/>
<sequence>MSYKGITFTGPGESDTPDPADERCSKEQRPGLSPSLANDGTQQVKLPSGSRASPGDGADIAQGSQCFSKGSDAKRTIKPGCKAGPMCAKAGKVNSSQAKIDGSPLDGDERTRRSRSKVRRDKGDEATSPTGQRSSSLPEERKTRGRPVTTGEYEIKKAVLTRREREDEEKRLRELDDPKIAAKLSKNRREYERKYAEELRNAPVEDLARRIIEQVSTVDKVNTTCDKVNTTCGSLKGGDKRSLNVAVSVISAAAAHLVDRVSADEPIVKDFEVEELRRENAKLLKKIAQLEKKTEENNSWNMEVDVEDRPLCRVQEEPPKKKRSRRGKNVIRDDSSSDEDDNSKKEKERIERERIEADKRRDQLLRERERLDKESEKREREAAERNRLRLLKEVVRDGAPEVRRPPLGGKSSAIIEAAIPAEVEDITMNTDPEIVIDAGMELGNSDVPGQGIGNAVDSNMLKRIEVIEAGMEKTASLLETLLRTVNALAAGGPVTAQTQPIQPRGRVIEAEKGGKQGRKGEKEKPPNKSTSLPSAQAAPKPVRAEGKAGSAENNEVALVNPPLEQPPSQLSWAEVTRKKTKKNGKAPSKPTQERRNQQQSKEKQAVKGQGPSKETQGQAKNKPPTQNKSRTDTAKGSGTASKVRRPPKTAAVVLTSLKGEYETLMKEARNKISLKDIGIEGPLKPKRTKTGALLIELP</sequence>
<reference evidence="3" key="1">
    <citation type="submission" date="2025-08" db="UniProtKB">
        <authorList>
            <consortium name="RefSeq"/>
        </authorList>
    </citation>
    <scope>IDENTIFICATION</scope>
    <source>
        <tissue evidence="3">Whole body</tissue>
    </source>
</reference>
<feature type="region of interest" description="Disordered" evidence="1">
    <location>
        <begin position="495"/>
        <end position="650"/>
    </location>
</feature>
<protein>
    <submittedName>
        <fullName evidence="3">Titin homolog</fullName>
    </submittedName>
</protein>
<feature type="region of interest" description="Disordered" evidence="1">
    <location>
        <begin position="311"/>
        <end position="351"/>
    </location>
</feature>
<keyword evidence="2" id="KW-1185">Reference proteome</keyword>
<proteinExistence type="predicted"/>
<feature type="compositionally biased region" description="Polar residues" evidence="1">
    <location>
        <begin position="127"/>
        <end position="137"/>
    </location>
</feature>
<feature type="compositionally biased region" description="Basic residues" evidence="1">
    <location>
        <begin position="320"/>
        <end position="329"/>
    </location>
</feature>
<feature type="compositionally biased region" description="Polar residues" evidence="1">
    <location>
        <begin position="35"/>
        <end position="45"/>
    </location>
</feature>
<feature type="compositionally biased region" description="Basic and acidic residues" evidence="1">
    <location>
        <begin position="342"/>
        <end position="351"/>
    </location>
</feature>
<feature type="compositionally biased region" description="Polar residues" evidence="1">
    <location>
        <begin position="612"/>
        <end position="640"/>
    </location>
</feature>
<dbReference type="Proteomes" id="UP000504618">
    <property type="component" value="Unplaced"/>
</dbReference>
<accession>A0A6J1PGL8</accession>
<evidence type="ECO:0000313" key="3">
    <source>
        <dbReference type="RefSeq" id="XP_024868578.1"/>
    </source>
</evidence>
<gene>
    <name evidence="3" type="primary">LOC112452535</name>
</gene>
<feature type="compositionally biased region" description="Basic and acidic residues" evidence="1">
    <location>
        <begin position="506"/>
        <end position="526"/>
    </location>
</feature>
<name>A0A6J1PGL8_9HYME</name>
<dbReference type="RefSeq" id="XP_024868578.1">
    <property type="nucleotide sequence ID" value="XM_025012810.1"/>
</dbReference>
<evidence type="ECO:0000313" key="2">
    <source>
        <dbReference type="Proteomes" id="UP000504618"/>
    </source>
</evidence>
<feature type="non-terminal residue" evidence="3">
    <location>
        <position position="698"/>
    </location>
</feature>
<feature type="region of interest" description="Disordered" evidence="1">
    <location>
        <begin position="1"/>
        <end position="152"/>
    </location>
</feature>
<organism evidence="2 3">
    <name type="scientific">Temnothorax curvispinosus</name>
    <dbReference type="NCBI Taxonomy" id="300111"/>
    <lineage>
        <taxon>Eukaryota</taxon>
        <taxon>Metazoa</taxon>
        <taxon>Ecdysozoa</taxon>
        <taxon>Arthropoda</taxon>
        <taxon>Hexapoda</taxon>
        <taxon>Insecta</taxon>
        <taxon>Pterygota</taxon>
        <taxon>Neoptera</taxon>
        <taxon>Endopterygota</taxon>
        <taxon>Hymenoptera</taxon>
        <taxon>Apocrita</taxon>
        <taxon>Aculeata</taxon>
        <taxon>Formicoidea</taxon>
        <taxon>Formicidae</taxon>
        <taxon>Myrmicinae</taxon>
        <taxon>Temnothorax</taxon>
    </lineage>
</organism>
<dbReference type="AlphaFoldDB" id="A0A6J1PGL8"/>
<evidence type="ECO:0000256" key="1">
    <source>
        <dbReference type="SAM" id="MobiDB-lite"/>
    </source>
</evidence>
<feature type="compositionally biased region" description="Basic and acidic residues" evidence="1">
    <location>
        <begin position="591"/>
        <end position="605"/>
    </location>
</feature>
<feature type="compositionally biased region" description="Basic and acidic residues" evidence="1">
    <location>
        <begin position="20"/>
        <end position="29"/>
    </location>
</feature>